<name>A0ABW7ETP0_9BURK</name>
<keyword evidence="2" id="KW-1185">Reference proteome</keyword>
<protein>
    <submittedName>
        <fullName evidence="1">Uncharacterized protein</fullName>
    </submittedName>
</protein>
<accession>A0ABW7ETP0</accession>
<organism evidence="1 2">
    <name type="scientific">Pelomonas dachongensis</name>
    <dbReference type="NCBI Taxonomy" id="3299029"/>
    <lineage>
        <taxon>Bacteria</taxon>
        <taxon>Pseudomonadati</taxon>
        <taxon>Pseudomonadota</taxon>
        <taxon>Betaproteobacteria</taxon>
        <taxon>Burkholderiales</taxon>
        <taxon>Sphaerotilaceae</taxon>
        <taxon>Roseateles</taxon>
    </lineage>
</organism>
<comment type="caution">
    <text evidence="1">The sequence shown here is derived from an EMBL/GenBank/DDBJ whole genome shotgun (WGS) entry which is preliminary data.</text>
</comment>
<sequence length="91" mass="10102">MIALHPCLGGRPLRHECDATLLANAGLYRTWPRSVRVSRLMAPYGPKGSAEVVTLGGARYALGRRLPGLCEDRLKALRPEVVAWLRRVRVL</sequence>
<dbReference type="EMBL" id="JBIGHY010000011">
    <property type="protein sequence ID" value="MFG6416800.1"/>
    <property type="molecule type" value="Genomic_DNA"/>
</dbReference>
<reference evidence="1 2" key="1">
    <citation type="submission" date="2024-09" db="EMBL/GenBank/DDBJ databases">
        <title>Novel species of the genus Pelomonas and Roseateles isolated from streams.</title>
        <authorList>
            <person name="Lu H."/>
        </authorList>
    </citation>
    <scope>NUCLEOTIDE SEQUENCE [LARGE SCALE GENOMIC DNA]</scope>
    <source>
        <strain evidence="1 2">DC23W</strain>
    </source>
</reference>
<evidence type="ECO:0000313" key="1">
    <source>
        <dbReference type="EMBL" id="MFG6416800.1"/>
    </source>
</evidence>
<evidence type="ECO:0000313" key="2">
    <source>
        <dbReference type="Proteomes" id="UP001606300"/>
    </source>
</evidence>
<proteinExistence type="predicted"/>
<dbReference type="Proteomes" id="UP001606300">
    <property type="component" value="Unassembled WGS sequence"/>
</dbReference>
<gene>
    <name evidence="1" type="ORF">ACG02S_23145</name>
</gene>